<dbReference type="STRING" id="1314781.A0A165HQ42"/>
<dbReference type="SUPFAM" id="SSF56104">
    <property type="entry name" value="SAICAR synthase-like"/>
    <property type="match status" value="1"/>
</dbReference>
<dbReference type="PANTHER" id="PTHR23086:SF126">
    <property type="entry name" value="PIPK DOMAIN-CONTAINING PROTEIN"/>
    <property type="match status" value="1"/>
</dbReference>
<dbReference type="GO" id="GO:0005524">
    <property type="term" value="F:ATP binding"/>
    <property type="evidence" value="ECO:0007669"/>
    <property type="project" value="UniProtKB-UniRule"/>
</dbReference>
<evidence type="ECO:0000259" key="3">
    <source>
        <dbReference type="PROSITE" id="PS51455"/>
    </source>
</evidence>
<keyword evidence="1" id="KW-0808">Transferase</keyword>
<dbReference type="InterPro" id="IPR002498">
    <property type="entry name" value="PInositol-4-P-4/5-kinase_core"/>
</dbReference>
<evidence type="ECO:0000256" key="2">
    <source>
        <dbReference type="SAM" id="Phobius"/>
    </source>
</evidence>
<dbReference type="PANTHER" id="PTHR23086">
    <property type="entry name" value="PHOSPHATIDYLINOSITOL-4-PHOSPHATE 5-KINASE"/>
    <property type="match status" value="1"/>
</dbReference>
<reference evidence="4 5" key="1">
    <citation type="journal article" date="2016" name="Mol. Biol. Evol.">
        <title>Comparative Genomics of Early-Diverging Mushroom-Forming Fungi Provides Insights into the Origins of Lignocellulose Decay Capabilities.</title>
        <authorList>
            <person name="Nagy L.G."/>
            <person name="Riley R."/>
            <person name="Tritt A."/>
            <person name="Adam C."/>
            <person name="Daum C."/>
            <person name="Floudas D."/>
            <person name="Sun H."/>
            <person name="Yadav J.S."/>
            <person name="Pangilinan J."/>
            <person name="Larsson K.H."/>
            <person name="Matsuura K."/>
            <person name="Barry K."/>
            <person name="Labutti K."/>
            <person name="Kuo R."/>
            <person name="Ohm R.A."/>
            <person name="Bhattacharya S.S."/>
            <person name="Shirouzu T."/>
            <person name="Yoshinaga Y."/>
            <person name="Martin F.M."/>
            <person name="Grigoriev I.V."/>
            <person name="Hibbett D.S."/>
        </authorList>
    </citation>
    <scope>NUCLEOTIDE SEQUENCE [LARGE SCALE GENOMIC DNA]</scope>
    <source>
        <strain evidence="4 5">HHB12029</strain>
    </source>
</reference>
<dbReference type="AlphaFoldDB" id="A0A165HQ42"/>
<feature type="transmembrane region" description="Helical" evidence="2">
    <location>
        <begin position="128"/>
        <end position="147"/>
    </location>
</feature>
<dbReference type="GO" id="GO:0046854">
    <property type="term" value="P:phosphatidylinositol phosphate biosynthetic process"/>
    <property type="evidence" value="ECO:0007669"/>
    <property type="project" value="TreeGrafter"/>
</dbReference>
<sequence length="461" mass="53410">MDNCTFGAWLTPYNILNEYQSNRTYTVHNNAMDVEIWDLNADPLDDLAWTELSYKTRPKRRSLRARLTIKPGATSVPNFECPSGKLVTFEIACADADCGMEFHQDEATPRIAWMIFQYPRMDDFTRNILIGLLVLIVAHQISFRFLIDPSKYRERVTIRAAHRAFHDDKPDRRHPPDALLPYRTNFNWDRALNLYDLKLRRDAPAKFAELRRIWAIDEEEYKREVQGEWSTFGEAAGLSGSLFFHSTNKHYLLKSLGRAFENRFLHEYFLPAYFDYVRENPGTLLNRVLDVLCSFDWRLGDGWLSPSHFLVLENIAREKEDDWETLDLKPMEYLEPFRDLVPERIQGSGVTDVLPDSKPLLIDSAVERTRFLMQLTRDAEFLARMGAIDWSVLVVRPPDGRGWRIALIDVFWSLKTPRAHLTKVASDAAGIPTQTVTADAEGYAREVVRMMERAIRVEGGQ</sequence>
<gene>
    <name evidence="4" type="ORF">EXIGLDRAFT_836586</name>
</gene>
<keyword evidence="2" id="KW-0812">Transmembrane</keyword>
<dbReference type="OrthoDB" id="70770at2759"/>
<keyword evidence="1" id="KW-0067">ATP-binding</keyword>
<organism evidence="4 5">
    <name type="scientific">Exidia glandulosa HHB12029</name>
    <dbReference type="NCBI Taxonomy" id="1314781"/>
    <lineage>
        <taxon>Eukaryota</taxon>
        <taxon>Fungi</taxon>
        <taxon>Dikarya</taxon>
        <taxon>Basidiomycota</taxon>
        <taxon>Agaricomycotina</taxon>
        <taxon>Agaricomycetes</taxon>
        <taxon>Auriculariales</taxon>
        <taxon>Exidiaceae</taxon>
        <taxon>Exidia</taxon>
    </lineage>
</organism>
<evidence type="ECO:0000313" key="5">
    <source>
        <dbReference type="Proteomes" id="UP000077266"/>
    </source>
</evidence>
<dbReference type="InParanoid" id="A0A165HQ42"/>
<dbReference type="GO" id="GO:0005886">
    <property type="term" value="C:plasma membrane"/>
    <property type="evidence" value="ECO:0007669"/>
    <property type="project" value="TreeGrafter"/>
</dbReference>
<name>A0A165HQ42_EXIGL</name>
<protein>
    <submittedName>
        <fullName evidence="4">SAICAR synthase-like protein</fullName>
    </submittedName>
</protein>
<dbReference type="InterPro" id="IPR023610">
    <property type="entry name" value="PInositol-4/5-P-5/4-kinase"/>
</dbReference>
<feature type="domain" description="PIPK" evidence="3">
    <location>
        <begin position="135"/>
        <end position="455"/>
    </location>
</feature>
<accession>A0A165HQ42</accession>
<dbReference type="EMBL" id="KV426011">
    <property type="protein sequence ID" value="KZV92301.1"/>
    <property type="molecule type" value="Genomic_DNA"/>
</dbReference>
<dbReference type="GO" id="GO:0016308">
    <property type="term" value="F:1-phosphatidylinositol-4-phosphate 5-kinase activity"/>
    <property type="evidence" value="ECO:0007669"/>
    <property type="project" value="TreeGrafter"/>
</dbReference>
<keyword evidence="1" id="KW-0547">Nucleotide-binding</keyword>
<dbReference type="InterPro" id="IPR027484">
    <property type="entry name" value="PInositol-4-P-5-kinase_N"/>
</dbReference>
<keyword evidence="2" id="KW-1133">Transmembrane helix</keyword>
<keyword evidence="1" id="KW-0418">Kinase</keyword>
<keyword evidence="2" id="KW-0472">Membrane</keyword>
<proteinExistence type="predicted"/>
<evidence type="ECO:0000256" key="1">
    <source>
        <dbReference type="PROSITE-ProRule" id="PRU00781"/>
    </source>
</evidence>
<keyword evidence="5" id="KW-1185">Reference proteome</keyword>
<dbReference type="Pfam" id="PF01504">
    <property type="entry name" value="PIP5K"/>
    <property type="match status" value="1"/>
</dbReference>
<dbReference type="SMART" id="SM00330">
    <property type="entry name" value="PIPKc"/>
    <property type="match status" value="1"/>
</dbReference>
<evidence type="ECO:0000313" key="4">
    <source>
        <dbReference type="EMBL" id="KZV92301.1"/>
    </source>
</evidence>
<dbReference type="Proteomes" id="UP000077266">
    <property type="component" value="Unassembled WGS sequence"/>
</dbReference>
<dbReference type="PROSITE" id="PS51455">
    <property type="entry name" value="PIPK"/>
    <property type="match status" value="1"/>
</dbReference>
<dbReference type="Gene3D" id="3.30.800.10">
    <property type="entry name" value="Phosphatidylinositol Phosphate Kinase II Beta"/>
    <property type="match status" value="1"/>
</dbReference>